<dbReference type="Gene3D" id="2.160.20.10">
    <property type="entry name" value="Single-stranded right-handed beta-helix, Pectin lyase-like"/>
    <property type="match status" value="1"/>
</dbReference>
<gene>
    <name evidence="1" type="ORF">EZS28_027879</name>
</gene>
<dbReference type="Proteomes" id="UP000324800">
    <property type="component" value="Unassembled WGS sequence"/>
</dbReference>
<dbReference type="InterPro" id="IPR011050">
    <property type="entry name" value="Pectin_lyase_fold/virulence"/>
</dbReference>
<dbReference type="EMBL" id="SNRW01010417">
    <property type="protein sequence ID" value="KAA6376593.1"/>
    <property type="molecule type" value="Genomic_DNA"/>
</dbReference>
<accession>A0A5J4V2A5</accession>
<evidence type="ECO:0000313" key="1">
    <source>
        <dbReference type="EMBL" id="KAA6376593.1"/>
    </source>
</evidence>
<dbReference type="SUPFAM" id="SSF51126">
    <property type="entry name" value="Pectin lyase-like"/>
    <property type="match status" value="1"/>
</dbReference>
<evidence type="ECO:0000313" key="2">
    <source>
        <dbReference type="Proteomes" id="UP000324800"/>
    </source>
</evidence>
<name>A0A5J4V2A5_9EUKA</name>
<protein>
    <submittedName>
        <fullName evidence="1">Uncharacterized protein</fullName>
    </submittedName>
</protein>
<proteinExistence type="predicted"/>
<comment type="caution">
    <text evidence="1">The sequence shown here is derived from an EMBL/GenBank/DDBJ whole genome shotgun (WGS) entry which is preliminary data.</text>
</comment>
<sequence>TDQDLIQVFNGVLTLHLLVIRIDNSYTITTPFSAIAIHGQQAQATIEYCNFRVFESRDYLYKDFFYLDRGGNLTMRYSSVWNILERNRPILYIEVSERSNVVIYQIEIESCRVYESSSGVMHISYYTGGTTSVDGCQFNYNVAVTPQFTGRKPFGGALLIQLQESPLSASFGSQSGSSPLNNSRMFFHSNIGDCGGAITVSGTRSLLSEERIQFIHCQFEHNIAGTMFEHPDEPLGNDIYFYFIEASPILYNETQSTSSNQSVIRSSFFSQCQSYNYSPLINYFLNIEGTEKLDQLLLYNNILRQFIYYVAVTGNDLNTGEKSSPFRMISHALAMLNRLDEHKDIIVMKGQFDEPMLAIRDILVTISGQSHQLTSICNTMTKENSIIWAQRDCDSGAKVMIKRCVLCNDINAQPDDIFNAGLFNGVLISGGIYDSIIYNSQIADRNIILIRAGRNEFDYNSIEDNSAQLVHVRSF</sequence>
<feature type="non-terminal residue" evidence="1">
    <location>
        <position position="1"/>
    </location>
</feature>
<organism evidence="1 2">
    <name type="scientific">Streblomastix strix</name>
    <dbReference type="NCBI Taxonomy" id="222440"/>
    <lineage>
        <taxon>Eukaryota</taxon>
        <taxon>Metamonada</taxon>
        <taxon>Preaxostyla</taxon>
        <taxon>Oxymonadida</taxon>
        <taxon>Streblomastigidae</taxon>
        <taxon>Streblomastix</taxon>
    </lineage>
</organism>
<dbReference type="AlphaFoldDB" id="A0A5J4V2A5"/>
<dbReference type="InterPro" id="IPR012334">
    <property type="entry name" value="Pectin_lyas_fold"/>
</dbReference>
<reference evidence="1 2" key="1">
    <citation type="submission" date="2019-03" db="EMBL/GenBank/DDBJ databases">
        <title>Single cell metagenomics reveals metabolic interactions within the superorganism composed of flagellate Streblomastix strix and complex community of Bacteroidetes bacteria on its surface.</title>
        <authorList>
            <person name="Treitli S.C."/>
            <person name="Kolisko M."/>
            <person name="Husnik F."/>
            <person name="Keeling P."/>
            <person name="Hampl V."/>
        </authorList>
    </citation>
    <scope>NUCLEOTIDE SEQUENCE [LARGE SCALE GENOMIC DNA]</scope>
    <source>
        <strain evidence="1">ST1C</strain>
    </source>
</reference>